<name>A0A418W4A8_9PROT</name>
<comment type="caution">
    <text evidence="1">The sequence shown here is derived from an EMBL/GenBank/DDBJ whole genome shotgun (WGS) entry which is preliminary data.</text>
</comment>
<dbReference type="EMBL" id="QYUL01000001">
    <property type="protein sequence ID" value="RJF84846.1"/>
    <property type="molecule type" value="Genomic_DNA"/>
</dbReference>
<accession>A0A418W4A8</accession>
<reference evidence="1 2" key="1">
    <citation type="submission" date="2018-09" db="EMBL/GenBank/DDBJ databases">
        <authorList>
            <person name="Zhu H."/>
        </authorList>
    </citation>
    <scope>NUCLEOTIDE SEQUENCE [LARGE SCALE GENOMIC DNA]</scope>
    <source>
        <strain evidence="1 2">K2W22B-5</strain>
    </source>
</reference>
<keyword evidence="2" id="KW-1185">Reference proteome</keyword>
<dbReference type="Proteomes" id="UP000283458">
    <property type="component" value="Unassembled WGS sequence"/>
</dbReference>
<proteinExistence type="predicted"/>
<gene>
    <name evidence="1" type="ORF">D3877_10230</name>
</gene>
<dbReference type="AlphaFoldDB" id="A0A418W4A8"/>
<dbReference type="RefSeq" id="WP_119830479.1">
    <property type="nucleotide sequence ID" value="NZ_QYUL01000001.1"/>
</dbReference>
<organism evidence="1 2">
    <name type="scientific">Azospirillum cavernae</name>
    <dbReference type="NCBI Taxonomy" id="2320860"/>
    <lineage>
        <taxon>Bacteria</taxon>
        <taxon>Pseudomonadati</taxon>
        <taxon>Pseudomonadota</taxon>
        <taxon>Alphaproteobacteria</taxon>
        <taxon>Rhodospirillales</taxon>
        <taxon>Azospirillaceae</taxon>
        <taxon>Azospirillum</taxon>
    </lineage>
</organism>
<sequence length="130" mass="13513">MSARVLPQPDALVEIDIPTNGQAAGHVVTRRVVTIRNHSDGRYTCLLADQSTGDLSAATIAPATDGHWLCVEPPVSVDAAIHVARMVAGGVTSHASVTSQMRLLADAVLFLTGHHRPAGPLSPTRIVGGP</sequence>
<evidence type="ECO:0000313" key="1">
    <source>
        <dbReference type="EMBL" id="RJF84846.1"/>
    </source>
</evidence>
<protein>
    <submittedName>
        <fullName evidence="1">Uncharacterized protein</fullName>
    </submittedName>
</protein>
<evidence type="ECO:0000313" key="2">
    <source>
        <dbReference type="Proteomes" id="UP000283458"/>
    </source>
</evidence>
<dbReference type="OrthoDB" id="7306607at2"/>